<proteinExistence type="predicted"/>
<reference evidence="1" key="1">
    <citation type="submission" date="2018-02" db="EMBL/GenBank/DDBJ databases">
        <title>Rhizophora mucronata_Transcriptome.</title>
        <authorList>
            <person name="Meera S.P."/>
            <person name="Sreeshan A."/>
            <person name="Augustine A."/>
        </authorList>
    </citation>
    <scope>NUCLEOTIDE SEQUENCE</scope>
    <source>
        <tissue evidence="1">Leaf</tissue>
    </source>
</reference>
<evidence type="ECO:0000313" key="1">
    <source>
        <dbReference type="EMBL" id="MBX56985.1"/>
    </source>
</evidence>
<name>A0A2P2PQJ8_RHIMU</name>
<dbReference type="AlphaFoldDB" id="A0A2P2PQJ8"/>
<protein>
    <submittedName>
        <fullName evidence="1">Uncharacterized protein</fullName>
    </submittedName>
</protein>
<dbReference type="EMBL" id="GGEC01076501">
    <property type="protein sequence ID" value="MBX56985.1"/>
    <property type="molecule type" value="Transcribed_RNA"/>
</dbReference>
<organism evidence="1">
    <name type="scientific">Rhizophora mucronata</name>
    <name type="common">Asiatic mangrove</name>
    <dbReference type="NCBI Taxonomy" id="61149"/>
    <lineage>
        <taxon>Eukaryota</taxon>
        <taxon>Viridiplantae</taxon>
        <taxon>Streptophyta</taxon>
        <taxon>Embryophyta</taxon>
        <taxon>Tracheophyta</taxon>
        <taxon>Spermatophyta</taxon>
        <taxon>Magnoliopsida</taxon>
        <taxon>eudicotyledons</taxon>
        <taxon>Gunneridae</taxon>
        <taxon>Pentapetalae</taxon>
        <taxon>rosids</taxon>
        <taxon>fabids</taxon>
        <taxon>Malpighiales</taxon>
        <taxon>Rhizophoraceae</taxon>
        <taxon>Rhizophora</taxon>
    </lineage>
</organism>
<sequence length="27" mass="3041">MPLQTRGNRCDLKLPKLLLLLNTSNST</sequence>
<accession>A0A2P2PQJ8</accession>